<evidence type="ECO:0000313" key="3">
    <source>
        <dbReference type="Proteomes" id="UP000293398"/>
    </source>
</evidence>
<proteinExistence type="predicted"/>
<keyword evidence="1" id="KW-0472">Membrane</keyword>
<dbReference type="PANTHER" id="PTHR42709:SF4">
    <property type="entry name" value="INNER MEMBRANE PROTEIN YQAA"/>
    <property type="match status" value="1"/>
</dbReference>
<evidence type="ECO:0000256" key="1">
    <source>
        <dbReference type="SAM" id="Phobius"/>
    </source>
</evidence>
<dbReference type="EMBL" id="SHKO01000001">
    <property type="protein sequence ID" value="RZT98948.1"/>
    <property type="molecule type" value="Genomic_DNA"/>
</dbReference>
<feature type="transmembrane region" description="Helical" evidence="1">
    <location>
        <begin position="56"/>
        <end position="77"/>
    </location>
</feature>
<feature type="transmembrane region" description="Helical" evidence="1">
    <location>
        <begin position="12"/>
        <end position="36"/>
    </location>
</feature>
<accession>A0A4Q7VRT0</accession>
<dbReference type="PANTHER" id="PTHR42709">
    <property type="entry name" value="ALKALINE PHOSPHATASE LIKE PROTEIN"/>
    <property type="match status" value="1"/>
</dbReference>
<sequence length="199" mass="21706">MEHEVMLWVREMLTVLSLPTVGLPGIFVVALVSATLLPLGSEPVVIAYLKIAPDMFWPAMVIATVGNTIGGVITYYMGKAAKVAYEKFQHKQALAAGEVVDETGRAVAAEEKYLSEGDDAAPAPAAPGKEGGRWHGKMTYYFDRFGPAALLFSWLPVVGDPLCGVAGWMRLPLLPCIIFMTIGKFLRYLLMTSAVLWLW</sequence>
<name>A0A4Q7VRT0_9BURK</name>
<dbReference type="InterPro" id="IPR051311">
    <property type="entry name" value="DedA_domain"/>
</dbReference>
<keyword evidence="1" id="KW-1133">Transmembrane helix</keyword>
<keyword evidence="3" id="KW-1185">Reference proteome</keyword>
<dbReference type="AlphaFoldDB" id="A0A4Q7VRT0"/>
<keyword evidence="1" id="KW-0812">Transmembrane</keyword>
<gene>
    <name evidence="2" type="ORF">EV681_0729</name>
</gene>
<comment type="caution">
    <text evidence="2">The sequence shown here is derived from an EMBL/GenBank/DDBJ whole genome shotgun (WGS) entry which is preliminary data.</text>
</comment>
<reference evidence="2 3" key="1">
    <citation type="submission" date="2019-02" db="EMBL/GenBank/DDBJ databases">
        <title>Genomic Encyclopedia of Type Strains, Phase IV (KMG-IV): sequencing the most valuable type-strain genomes for metagenomic binning, comparative biology and taxonomic classification.</title>
        <authorList>
            <person name="Goeker M."/>
        </authorList>
    </citation>
    <scope>NUCLEOTIDE SEQUENCE [LARGE SCALE GENOMIC DNA]</scope>
    <source>
        <strain evidence="2 3">DSM 23814</strain>
    </source>
</reference>
<evidence type="ECO:0000313" key="2">
    <source>
        <dbReference type="EMBL" id="RZT98948.1"/>
    </source>
</evidence>
<dbReference type="RefSeq" id="WP_165392928.1">
    <property type="nucleotide sequence ID" value="NZ_SHKO01000001.1"/>
</dbReference>
<dbReference type="Proteomes" id="UP000293398">
    <property type="component" value="Unassembled WGS sequence"/>
</dbReference>
<feature type="transmembrane region" description="Helical" evidence="1">
    <location>
        <begin position="177"/>
        <end position="198"/>
    </location>
</feature>
<protein>
    <submittedName>
        <fullName evidence="2">Membrane protein YqaA with SNARE-associated domain</fullName>
    </submittedName>
</protein>
<organism evidence="2 3">
    <name type="scientific">Advenella incenata</name>
    <dbReference type="NCBI Taxonomy" id="267800"/>
    <lineage>
        <taxon>Bacteria</taxon>
        <taxon>Pseudomonadati</taxon>
        <taxon>Pseudomonadota</taxon>
        <taxon>Betaproteobacteria</taxon>
        <taxon>Burkholderiales</taxon>
        <taxon>Alcaligenaceae</taxon>
    </lineage>
</organism>